<dbReference type="Pfam" id="PF03033">
    <property type="entry name" value="Glyco_transf_28"/>
    <property type="match status" value="1"/>
</dbReference>
<gene>
    <name evidence="3" type="ORF">HBA54_06445</name>
</gene>
<feature type="domain" description="Glycosyltransferase family 28 N-terminal" evidence="1">
    <location>
        <begin position="3"/>
        <end position="134"/>
    </location>
</feature>
<dbReference type="InterPro" id="IPR010610">
    <property type="entry name" value="EryCIII-like_C"/>
</dbReference>
<dbReference type="SUPFAM" id="SSF53756">
    <property type="entry name" value="UDP-Glycosyltransferase/glycogen phosphorylase"/>
    <property type="match status" value="1"/>
</dbReference>
<evidence type="ECO:0000313" key="4">
    <source>
        <dbReference type="Proteomes" id="UP000761264"/>
    </source>
</evidence>
<dbReference type="GO" id="GO:0033072">
    <property type="term" value="P:vancomycin biosynthetic process"/>
    <property type="evidence" value="ECO:0007669"/>
    <property type="project" value="UniProtKB-ARBA"/>
</dbReference>
<dbReference type="InterPro" id="IPR002213">
    <property type="entry name" value="UDP_glucos_trans"/>
</dbReference>
<dbReference type="GO" id="GO:0005975">
    <property type="term" value="P:carbohydrate metabolic process"/>
    <property type="evidence" value="ECO:0007669"/>
    <property type="project" value="InterPro"/>
</dbReference>
<dbReference type="PANTHER" id="PTHR48050:SF13">
    <property type="entry name" value="STEROL 3-BETA-GLUCOSYLTRANSFERASE UGT80A2"/>
    <property type="match status" value="1"/>
</dbReference>
<organism evidence="3 4">
    <name type="scientific">Pelagibius litoralis</name>
    <dbReference type="NCBI Taxonomy" id="374515"/>
    <lineage>
        <taxon>Bacteria</taxon>
        <taxon>Pseudomonadati</taxon>
        <taxon>Pseudomonadota</taxon>
        <taxon>Alphaproteobacteria</taxon>
        <taxon>Rhodospirillales</taxon>
        <taxon>Rhodovibrionaceae</taxon>
        <taxon>Pelagibius</taxon>
    </lineage>
</organism>
<accession>A0A967C885</accession>
<dbReference type="CDD" id="cd03784">
    <property type="entry name" value="GT1_Gtf-like"/>
    <property type="match status" value="1"/>
</dbReference>
<dbReference type="GO" id="GO:0016758">
    <property type="term" value="F:hexosyltransferase activity"/>
    <property type="evidence" value="ECO:0007669"/>
    <property type="project" value="InterPro"/>
</dbReference>
<dbReference type="GO" id="GO:0008194">
    <property type="term" value="F:UDP-glycosyltransferase activity"/>
    <property type="evidence" value="ECO:0007669"/>
    <property type="project" value="InterPro"/>
</dbReference>
<dbReference type="PANTHER" id="PTHR48050">
    <property type="entry name" value="STEROL 3-BETA-GLUCOSYLTRANSFERASE"/>
    <property type="match status" value="1"/>
</dbReference>
<keyword evidence="4" id="KW-1185">Reference proteome</keyword>
<protein>
    <submittedName>
        <fullName evidence="3">Glycosyltransferase family 1 protein</fullName>
    </submittedName>
</protein>
<evidence type="ECO:0000259" key="2">
    <source>
        <dbReference type="Pfam" id="PF06722"/>
    </source>
</evidence>
<dbReference type="Pfam" id="PF06722">
    <property type="entry name" value="EryCIII-like_C"/>
    <property type="match status" value="1"/>
</dbReference>
<sequence>MRILILTLGSRGDVQPYVALGAALRARGHDVTLSTGQGFETMIEAQGLAAAPLSDDVRAMIQTPEIQKALRTFSGKIRAWRASKGLYRRQLDEMWAVAQAVRPEIIVYHHPKGLAAQHIAEALQIVAVPTALIPAYIPTAAFPSPGLPLGDLGPFGNRLSHRAVVGLMHRLLAGQVGKWRRERLGLDEKGPRDLFGSYHPKGFAVPRLHGFSRLLVPPASEWGPQEKVTGYWFSEPTADWQPPPALLRFLDAGPPPVYVGFGSMPGADAARLTRSVVDALRSANRRGVLATGWGGLADVASPAHVHVLEAAPHDWLFPRCAAVVHHGGAGTTHEGLRWGRPSIICPVFGDQPFWGRRVASVGAGPPPLPQKRLTAETLAGALAATESPAIRARAAEIGSALRAEPGAEGAAAAIDAMIAAWDTAPRFSVG</sequence>
<dbReference type="EMBL" id="JAAQPH010000004">
    <property type="protein sequence ID" value="NIA68227.1"/>
    <property type="molecule type" value="Genomic_DNA"/>
</dbReference>
<dbReference type="FunFam" id="3.40.50.2000:FF:000009">
    <property type="entry name" value="Sterol 3-beta-glucosyltransferase UGT80A2"/>
    <property type="match status" value="1"/>
</dbReference>
<dbReference type="InterPro" id="IPR050426">
    <property type="entry name" value="Glycosyltransferase_28"/>
</dbReference>
<comment type="caution">
    <text evidence="3">The sequence shown here is derived from an EMBL/GenBank/DDBJ whole genome shotgun (WGS) entry which is preliminary data.</text>
</comment>
<proteinExistence type="predicted"/>
<feature type="domain" description="Erythromycin biosynthesis protein CIII-like C-terminal" evidence="2">
    <location>
        <begin position="302"/>
        <end position="408"/>
    </location>
</feature>
<name>A0A967C885_9PROT</name>
<reference evidence="3" key="1">
    <citation type="submission" date="2020-03" db="EMBL/GenBank/DDBJ databases">
        <title>Genome of Pelagibius litoralis DSM 21314T.</title>
        <authorList>
            <person name="Wang G."/>
        </authorList>
    </citation>
    <scope>NUCLEOTIDE SEQUENCE</scope>
    <source>
        <strain evidence="3">DSM 21314</strain>
    </source>
</reference>
<dbReference type="AlphaFoldDB" id="A0A967C885"/>
<evidence type="ECO:0000313" key="3">
    <source>
        <dbReference type="EMBL" id="NIA68227.1"/>
    </source>
</evidence>
<dbReference type="Gene3D" id="3.40.50.2000">
    <property type="entry name" value="Glycogen Phosphorylase B"/>
    <property type="match status" value="2"/>
</dbReference>
<dbReference type="InterPro" id="IPR004276">
    <property type="entry name" value="GlycoTrans_28_N"/>
</dbReference>
<evidence type="ECO:0000259" key="1">
    <source>
        <dbReference type="Pfam" id="PF03033"/>
    </source>
</evidence>
<dbReference type="Proteomes" id="UP000761264">
    <property type="component" value="Unassembled WGS sequence"/>
</dbReference>
<dbReference type="RefSeq" id="WP_167222604.1">
    <property type="nucleotide sequence ID" value="NZ_JAAQPH010000004.1"/>
</dbReference>